<protein>
    <submittedName>
        <fullName evidence="1">Uncharacterized protein</fullName>
    </submittedName>
</protein>
<accession>A0AAE9YGD2</accession>
<evidence type="ECO:0000313" key="2">
    <source>
        <dbReference type="Proteomes" id="UP001216390"/>
    </source>
</evidence>
<sequence length="140" mass="15139">MPPKKTATKKRTMSDEHKAAIAEGRAQAKAVSDYLEALAATKPKRGRQRTPASIEKRIAAIDTELADADALSALNLRQERKDLEEELAAKRNVVDVSAHEDEFVAQAAAYGSRKGISYKVWRDAGVPAAVLKRAGISRGA</sequence>
<proteinExistence type="predicted"/>
<name>A0AAE9YGD2_9ACTN</name>
<gene>
    <name evidence="1" type="ORF">PO878_01020</name>
</gene>
<organism evidence="1 2">
    <name type="scientific">Iamia majanohamensis</name>
    <dbReference type="NCBI Taxonomy" id="467976"/>
    <lineage>
        <taxon>Bacteria</taxon>
        <taxon>Bacillati</taxon>
        <taxon>Actinomycetota</taxon>
        <taxon>Acidimicrobiia</taxon>
        <taxon>Acidimicrobiales</taxon>
        <taxon>Iamiaceae</taxon>
        <taxon>Iamia</taxon>
    </lineage>
</organism>
<dbReference type="KEGG" id="ima:PO878_01020"/>
<dbReference type="RefSeq" id="WP_272736823.1">
    <property type="nucleotide sequence ID" value="NZ_CP116942.1"/>
</dbReference>
<dbReference type="Proteomes" id="UP001216390">
    <property type="component" value="Chromosome"/>
</dbReference>
<keyword evidence="2" id="KW-1185">Reference proteome</keyword>
<reference evidence="1" key="1">
    <citation type="submission" date="2023-01" db="EMBL/GenBank/DDBJ databases">
        <title>The diversity of Class Acidimicrobiia in South China Sea sediment environments and the proposal of Iamia marina sp. nov., a novel species of the genus Iamia.</title>
        <authorList>
            <person name="He Y."/>
            <person name="Tian X."/>
        </authorList>
    </citation>
    <scope>NUCLEOTIDE SEQUENCE</scope>
    <source>
        <strain evidence="1">DSM 19957</strain>
    </source>
</reference>
<dbReference type="EMBL" id="CP116942">
    <property type="protein sequence ID" value="WCO67301.1"/>
    <property type="molecule type" value="Genomic_DNA"/>
</dbReference>
<evidence type="ECO:0000313" key="1">
    <source>
        <dbReference type="EMBL" id="WCO67301.1"/>
    </source>
</evidence>
<dbReference type="AlphaFoldDB" id="A0AAE9YGD2"/>